<proteinExistence type="predicted"/>
<dbReference type="WBParaSite" id="ALUE_0000855301-mRNA-1">
    <property type="protein sequence ID" value="ALUE_0000855301-mRNA-1"/>
    <property type="gene ID" value="ALUE_0000855301"/>
</dbReference>
<reference evidence="2" key="1">
    <citation type="submission" date="2017-02" db="UniProtKB">
        <authorList>
            <consortium name="WormBaseParasite"/>
        </authorList>
    </citation>
    <scope>IDENTIFICATION</scope>
</reference>
<protein>
    <submittedName>
        <fullName evidence="2">Syntaxin-6_N domain-containing protein</fullName>
    </submittedName>
</protein>
<dbReference type="AlphaFoldDB" id="A0A0M3HYG1"/>
<evidence type="ECO:0000313" key="1">
    <source>
        <dbReference type="Proteomes" id="UP000036681"/>
    </source>
</evidence>
<dbReference type="Proteomes" id="UP000036681">
    <property type="component" value="Unplaced"/>
</dbReference>
<sequence length="234" mass="26805">MRFPNEQHWHIALRQQIEEIARRNSDHKKYAQVQDRTQEMDDIVVKLRELVNTSPEEAARLHVQAVSILDETDRLIAAKLPNASSLQQFTPYAMQTSILRHALCNKVAPETTTTTMRFTTFADLEETDPDNVKASSIGDENPTGGGWSLFRRRFSTSGSNNDSDGVYEAKKAGKACNFCMDSGKEARNKGDDDVRDLWKTQVSRRKNKIEWKYFQNPQNCPTKHYHIEVGIFVQ</sequence>
<keyword evidence="1" id="KW-1185">Reference proteome</keyword>
<name>A0A0M3HYG1_ASCLU</name>
<organism evidence="1 2">
    <name type="scientific">Ascaris lumbricoides</name>
    <name type="common">Giant roundworm</name>
    <dbReference type="NCBI Taxonomy" id="6252"/>
    <lineage>
        <taxon>Eukaryota</taxon>
        <taxon>Metazoa</taxon>
        <taxon>Ecdysozoa</taxon>
        <taxon>Nematoda</taxon>
        <taxon>Chromadorea</taxon>
        <taxon>Rhabditida</taxon>
        <taxon>Spirurina</taxon>
        <taxon>Ascaridomorpha</taxon>
        <taxon>Ascaridoidea</taxon>
        <taxon>Ascarididae</taxon>
        <taxon>Ascaris</taxon>
    </lineage>
</organism>
<evidence type="ECO:0000313" key="2">
    <source>
        <dbReference type="WBParaSite" id="ALUE_0000855301-mRNA-1"/>
    </source>
</evidence>
<accession>A0A0M3HYG1</accession>